<evidence type="ECO:0000313" key="3">
    <source>
        <dbReference type="Proteomes" id="UP001241169"/>
    </source>
</evidence>
<evidence type="ECO:0000256" key="1">
    <source>
        <dbReference type="SAM" id="MobiDB-lite"/>
    </source>
</evidence>
<reference evidence="2 3" key="1">
    <citation type="submission" date="2016-10" db="EMBL/GenBank/DDBJ databases">
        <title>The genome sequence of Colletotrichum fioriniae PJ7.</title>
        <authorList>
            <person name="Baroncelli R."/>
        </authorList>
    </citation>
    <scope>NUCLEOTIDE SEQUENCE [LARGE SCALE GENOMIC DNA]</scope>
    <source>
        <strain evidence="2 3">IMI 384185</strain>
    </source>
</reference>
<dbReference type="GeneID" id="85383608"/>
<name>A0ABQ9S061_9PEZI</name>
<feature type="region of interest" description="Disordered" evidence="1">
    <location>
        <begin position="1"/>
        <end position="49"/>
    </location>
</feature>
<organism evidence="2 3">
    <name type="scientific">Colletotrichum paranaense</name>
    <dbReference type="NCBI Taxonomy" id="1914294"/>
    <lineage>
        <taxon>Eukaryota</taxon>
        <taxon>Fungi</taxon>
        <taxon>Dikarya</taxon>
        <taxon>Ascomycota</taxon>
        <taxon>Pezizomycotina</taxon>
        <taxon>Sordariomycetes</taxon>
        <taxon>Hypocreomycetidae</taxon>
        <taxon>Glomerellales</taxon>
        <taxon>Glomerellaceae</taxon>
        <taxon>Colletotrichum</taxon>
        <taxon>Colletotrichum acutatum species complex</taxon>
    </lineage>
</organism>
<gene>
    <name evidence="2" type="ORF">CPAR01_15460</name>
</gene>
<proteinExistence type="predicted"/>
<dbReference type="RefSeq" id="XP_060341709.1">
    <property type="nucleotide sequence ID" value="XM_060499709.1"/>
</dbReference>
<dbReference type="Proteomes" id="UP001241169">
    <property type="component" value="Unassembled WGS sequence"/>
</dbReference>
<evidence type="ECO:0000313" key="2">
    <source>
        <dbReference type="EMBL" id="KAK1519967.1"/>
    </source>
</evidence>
<accession>A0ABQ9S061</accession>
<feature type="region of interest" description="Disordered" evidence="1">
    <location>
        <begin position="109"/>
        <end position="135"/>
    </location>
</feature>
<keyword evidence="3" id="KW-1185">Reference proteome</keyword>
<comment type="caution">
    <text evidence="2">The sequence shown here is derived from an EMBL/GenBank/DDBJ whole genome shotgun (WGS) entry which is preliminary data.</text>
</comment>
<protein>
    <submittedName>
        <fullName evidence="2">Uncharacterized protein</fullName>
    </submittedName>
</protein>
<feature type="region of interest" description="Disordered" evidence="1">
    <location>
        <begin position="66"/>
        <end position="91"/>
    </location>
</feature>
<dbReference type="EMBL" id="MOPA01000019">
    <property type="protein sequence ID" value="KAK1519967.1"/>
    <property type="molecule type" value="Genomic_DNA"/>
</dbReference>
<sequence length="158" mass="16830">MSAPASDTAFAQPQKQHDAAKQRRPPLGFNGRARLSPASHTNRDDMSPTSFAFAWDPIVMPVGTDLSSVEAETDGTRQWPLSPGRSAPCLETRQPAAFRDIPANLHVQKSMPRPGLASSVQAHHGRHGSSMAVSHSDCSKVFPSKSVGCCGPSVDDSL</sequence>